<gene>
    <name evidence="2" type="ORF">R3W88_008555</name>
</gene>
<feature type="transmembrane region" description="Helical" evidence="1">
    <location>
        <begin position="29"/>
        <end position="55"/>
    </location>
</feature>
<keyword evidence="3" id="KW-1185">Reference proteome</keyword>
<keyword evidence="1" id="KW-0812">Transmembrane</keyword>
<evidence type="ECO:0000256" key="1">
    <source>
        <dbReference type="SAM" id="Phobius"/>
    </source>
</evidence>
<organism evidence="2 3">
    <name type="scientific">Solanum pinnatisectum</name>
    <name type="common">tansyleaf nightshade</name>
    <dbReference type="NCBI Taxonomy" id="50273"/>
    <lineage>
        <taxon>Eukaryota</taxon>
        <taxon>Viridiplantae</taxon>
        <taxon>Streptophyta</taxon>
        <taxon>Embryophyta</taxon>
        <taxon>Tracheophyta</taxon>
        <taxon>Spermatophyta</taxon>
        <taxon>Magnoliopsida</taxon>
        <taxon>eudicotyledons</taxon>
        <taxon>Gunneridae</taxon>
        <taxon>Pentapetalae</taxon>
        <taxon>asterids</taxon>
        <taxon>lamiids</taxon>
        <taxon>Solanales</taxon>
        <taxon>Solanaceae</taxon>
        <taxon>Solanoideae</taxon>
        <taxon>Solaneae</taxon>
        <taxon>Solanum</taxon>
    </lineage>
</organism>
<accession>A0AAV9MB08</accession>
<keyword evidence="1" id="KW-0472">Membrane</keyword>
<name>A0AAV9MB08_9SOLN</name>
<sequence>MCLELIFYMSLFIWKYPFLPLEWIGKNAMLVYVGTLLYVIFADILFLAIVAALFLMKFASFACLLYKIRCSIVLETRKSFI</sequence>
<protein>
    <submittedName>
        <fullName evidence="2">Uncharacterized protein</fullName>
    </submittedName>
</protein>
<dbReference type="AlphaFoldDB" id="A0AAV9MB08"/>
<dbReference type="Proteomes" id="UP001311915">
    <property type="component" value="Unassembled WGS sequence"/>
</dbReference>
<evidence type="ECO:0000313" key="2">
    <source>
        <dbReference type="EMBL" id="KAK4734294.1"/>
    </source>
</evidence>
<evidence type="ECO:0000313" key="3">
    <source>
        <dbReference type="Proteomes" id="UP001311915"/>
    </source>
</evidence>
<keyword evidence="1" id="KW-1133">Transmembrane helix</keyword>
<proteinExistence type="predicted"/>
<dbReference type="EMBL" id="JAWPEI010000002">
    <property type="protein sequence ID" value="KAK4734294.1"/>
    <property type="molecule type" value="Genomic_DNA"/>
</dbReference>
<reference evidence="2 3" key="1">
    <citation type="submission" date="2023-10" db="EMBL/GenBank/DDBJ databases">
        <title>Genome-Wide Identification Analysis in wild type Solanum Pinnatisectum Reveals Some Genes Defensing Phytophthora Infestans.</title>
        <authorList>
            <person name="Sun C."/>
        </authorList>
    </citation>
    <scope>NUCLEOTIDE SEQUENCE [LARGE SCALE GENOMIC DNA]</scope>
    <source>
        <strain evidence="2">LQN</strain>
        <tissue evidence="2">Leaf</tissue>
    </source>
</reference>
<comment type="caution">
    <text evidence="2">The sequence shown here is derived from an EMBL/GenBank/DDBJ whole genome shotgun (WGS) entry which is preliminary data.</text>
</comment>